<protein>
    <submittedName>
        <fullName evidence="1">Uncharacterized protein</fullName>
    </submittedName>
</protein>
<dbReference type="AlphaFoldDB" id="A0A365MYH3"/>
<evidence type="ECO:0000313" key="2">
    <source>
        <dbReference type="Proteomes" id="UP000251714"/>
    </source>
</evidence>
<accession>A0A365MYH3</accession>
<name>A0A365MYH3_GIBIN</name>
<dbReference type="Proteomes" id="UP000251714">
    <property type="component" value="Unassembled WGS sequence"/>
</dbReference>
<dbReference type="EMBL" id="PKMI01000028">
    <property type="protein sequence ID" value="RBA13601.1"/>
    <property type="molecule type" value="Genomic_DNA"/>
</dbReference>
<comment type="caution">
    <text evidence="1">The sequence shown here is derived from an EMBL/GenBank/DDBJ whole genome shotgun (WGS) entry which is preliminary data.</text>
</comment>
<evidence type="ECO:0000313" key="1">
    <source>
        <dbReference type="EMBL" id="RBA13601.1"/>
    </source>
</evidence>
<gene>
    <name evidence="1" type="ORF">FPRO05_02394</name>
</gene>
<reference evidence="1 2" key="1">
    <citation type="submission" date="2017-12" db="EMBL/GenBank/DDBJ databases">
        <title>Genome sequence of the mycotoxigenic crop pathogen Fusarium proliferatum, strain ITEM 2341 from Date Palm.</title>
        <authorList>
            <person name="Almiman B.F."/>
            <person name="Shittu T.A."/>
            <person name="Muthumeenakshi S."/>
            <person name="Baroncelli R."/>
            <person name="Sreenivasaprasada S."/>
        </authorList>
    </citation>
    <scope>NUCLEOTIDE SEQUENCE [LARGE SCALE GENOMIC DNA]</scope>
    <source>
        <strain evidence="1 2">ITEM 2341</strain>
    </source>
</reference>
<organism evidence="1 2">
    <name type="scientific">Gibberella intermedia</name>
    <name type="common">Bulb rot disease fungus</name>
    <name type="synonym">Fusarium proliferatum</name>
    <dbReference type="NCBI Taxonomy" id="948311"/>
    <lineage>
        <taxon>Eukaryota</taxon>
        <taxon>Fungi</taxon>
        <taxon>Dikarya</taxon>
        <taxon>Ascomycota</taxon>
        <taxon>Pezizomycotina</taxon>
        <taxon>Sordariomycetes</taxon>
        <taxon>Hypocreomycetidae</taxon>
        <taxon>Hypocreales</taxon>
        <taxon>Nectriaceae</taxon>
        <taxon>Fusarium</taxon>
        <taxon>Fusarium fujikuroi species complex</taxon>
    </lineage>
</organism>
<sequence length="136" mass="15677">MGIGRLGQDIRDKLGLSRNRSEICRKLQLQRPPGFTLLYIPNAFDTHGLDYLFTLVRHIFSQLLCVYFDKNKHKDAEEKNPILALAWLNINFDAKDEWEDFKLSLLKGFNPSDAHDPMISLQGLVNSHLMRQLLGP</sequence>
<proteinExistence type="predicted"/>